<feature type="non-terminal residue" evidence="1">
    <location>
        <position position="165"/>
    </location>
</feature>
<dbReference type="AlphaFoldDB" id="A0A843W431"/>
<evidence type="ECO:0000313" key="1">
    <source>
        <dbReference type="EMBL" id="MQM01698.1"/>
    </source>
</evidence>
<comment type="caution">
    <text evidence="1">The sequence shown here is derived from an EMBL/GenBank/DDBJ whole genome shotgun (WGS) entry which is preliminary data.</text>
</comment>
<organism evidence="1 2">
    <name type="scientific">Colocasia esculenta</name>
    <name type="common">Wild taro</name>
    <name type="synonym">Arum esculentum</name>
    <dbReference type="NCBI Taxonomy" id="4460"/>
    <lineage>
        <taxon>Eukaryota</taxon>
        <taxon>Viridiplantae</taxon>
        <taxon>Streptophyta</taxon>
        <taxon>Embryophyta</taxon>
        <taxon>Tracheophyta</taxon>
        <taxon>Spermatophyta</taxon>
        <taxon>Magnoliopsida</taxon>
        <taxon>Liliopsida</taxon>
        <taxon>Araceae</taxon>
        <taxon>Aroideae</taxon>
        <taxon>Colocasieae</taxon>
        <taxon>Colocasia</taxon>
    </lineage>
</organism>
<dbReference type="Proteomes" id="UP000652761">
    <property type="component" value="Unassembled WGS sequence"/>
</dbReference>
<proteinExistence type="predicted"/>
<sequence>PTPSTSSISFSFIRSFPSPPRIPSLFLRPFVCDLSSPPCHRPSAHRERQISPPVGSRRVLPFSISSWSDRRASPVAPGVAAPCGRREVLNDGFVHFKPTGVRLPVQAVADRGLGSGEEQFTAELHVQYLRRSVPDDRCGLQSENGHHWWEEIEACNLGHSWTGKV</sequence>
<name>A0A843W431_COLES</name>
<evidence type="ECO:0000313" key="2">
    <source>
        <dbReference type="Proteomes" id="UP000652761"/>
    </source>
</evidence>
<gene>
    <name evidence="1" type="ORF">Taro_034469</name>
</gene>
<protein>
    <submittedName>
        <fullName evidence="1">Uncharacterized protein</fullName>
    </submittedName>
</protein>
<dbReference type="EMBL" id="NMUH01002720">
    <property type="protein sequence ID" value="MQM01698.1"/>
    <property type="molecule type" value="Genomic_DNA"/>
</dbReference>
<reference evidence="1" key="1">
    <citation type="submission" date="2017-07" db="EMBL/GenBank/DDBJ databases">
        <title>Taro Niue Genome Assembly and Annotation.</title>
        <authorList>
            <person name="Atibalentja N."/>
            <person name="Keating K."/>
            <person name="Fields C.J."/>
        </authorList>
    </citation>
    <scope>NUCLEOTIDE SEQUENCE</scope>
    <source>
        <strain evidence="1">Niue_2</strain>
        <tissue evidence="1">Leaf</tissue>
    </source>
</reference>
<accession>A0A843W431</accession>
<keyword evidence="2" id="KW-1185">Reference proteome</keyword>